<sequence length="95" mass="10926">MFGRQVTFRSYNSQLSHGLATDPCEYCRFVEMSKESRNVVEERINNSDHFIESENQVEIKAHDVDQAGAQPNRVDRPHQEGQSNEDLLYAIAEVL</sequence>
<gene>
    <name evidence="1" type="ORF">PVK06_024699</name>
</gene>
<evidence type="ECO:0000313" key="1">
    <source>
        <dbReference type="EMBL" id="KAK5819680.1"/>
    </source>
</evidence>
<keyword evidence="2" id="KW-1185">Reference proteome</keyword>
<proteinExistence type="predicted"/>
<reference evidence="1 2" key="1">
    <citation type="submission" date="2023-03" db="EMBL/GenBank/DDBJ databases">
        <title>WGS of Gossypium arboreum.</title>
        <authorList>
            <person name="Yu D."/>
        </authorList>
    </citation>
    <scope>NUCLEOTIDE SEQUENCE [LARGE SCALE GENOMIC DNA]</scope>
    <source>
        <tissue evidence="1">Leaf</tissue>
    </source>
</reference>
<dbReference type="Proteomes" id="UP001358586">
    <property type="component" value="Chromosome 7"/>
</dbReference>
<protein>
    <submittedName>
        <fullName evidence="1">Uncharacterized protein</fullName>
    </submittedName>
</protein>
<evidence type="ECO:0000313" key="2">
    <source>
        <dbReference type="Proteomes" id="UP001358586"/>
    </source>
</evidence>
<comment type="caution">
    <text evidence="1">The sequence shown here is derived from an EMBL/GenBank/DDBJ whole genome shotgun (WGS) entry which is preliminary data.</text>
</comment>
<name>A0ABR0PET3_GOSAR</name>
<dbReference type="EMBL" id="JARKNE010000007">
    <property type="protein sequence ID" value="KAK5819680.1"/>
    <property type="molecule type" value="Genomic_DNA"/>
</dbReference>
<accession>A0ABR0PET3</accession>
<organism evidence="1 2">
    <name type="scientific">Gossypium arboreum</name>
    <name type="common">Tree cotton</name>
    <name type="synonym">Gossypium nanking</name>
    <dbReference type="NCBI Taxonomy" id="29729"/>
    <lineage>
        <taxon>Eukaryota</taxon>
        <taxon>Viridiplantae</taxon>
        <taxon>Streptophyta</taxon>
        <taxon>Embryophyta</taxon>
        <taxon>Tracheophyta</taxon>
        <taxon>Spermatophyta</taxon>
        <taxon>Magnoliopsida</taxon>
        <taxon>eudicotyledons</taxon>
        <taxon>Gunneridae</taxon>
        <taxon>Pentapetalae</taxon>
        <taxon>rosids</taxon>
        <taxon>malvids</taxon>
        <taxon>Malvales</taxon>
        <taxon>Malvaceae</taxon>
        <taxon>Malvoideae</taxon>
        <taxon>Gossypium</taxon>
    </lineage>
</organism>